<keyword evidence="9" id="KW-0249">Electron transport</keyword>
<dbReference type="OrthoDB" id="1920692at2759"/>
<protein>
    <recommendedName>
        <fullName evidence="4">NADH dehydrogenase [ubiquinone] 1 alpha subcomplex subunit 1</fullName>
    </recommendedName>
</protein>
<sequence>MGVPFEALIPYAIMVTVTQPQGSGCLELNGPLANRHRCSASREGDFRRSDTCRTEEKEGGIRLINGIDKVRSDLPPWIADNIDNYTVMDRDRRLTGFLRGQTDNAAAPAGFELNNPWRV</sequence>
<dbReference type="PANTHER" id="PTHR17098">
    <property type="entry name" value="NADH-UBIQUINONE OXIDOREDUCTASE MWFE SUBUNIT"/>
    <property type="match status" value="1"/>
</dbReference>
<proteinExistence type="inferred from homology"/>
<evidence type="ECO:0000256" key="5">
    <source>
        <dbReference type="ARBA" id="ARBA00022448"/>
    </source>
</evidence>
<dbReference type="AlphaFoldDB" id="A0A8T9CK59"/>
<evidence type="ECO:0000256" key="9">
    <source>
        <dbReference type="ARBA" id="ARBA00022982"/>
    </source>
</evidence>
<organism evidence="13 14">
    <name type="scientific">Lachnellula suecica</name>
    <dbReference type="NCBI Taxonomy" id="602035"/>
    <lineage>
        <taxon>Eukaryota</taxon>
        <taxon>Fungi</taxon>
        <taxon>Dikarya</taxon>
        <taxon>Ascomycota</taxon>
        <taxon>Pezizomycotina</taxon>
        <taxon>Leotiomycetes</taxon>
        <taxon>Helotiales</taxon>
        <taxon>Lachnaceae</taxon>
        <taxon>Lachnellula</taxon>
    </lineage>
</organism>
<keyword evidence="7" id="KW-0812">Transmembrane</keyword>
<evidence type="ECO:0000256" key="10">
    <source>
        <dbReference type="ARBA" id="ARBA00022989"/>
    </source>
</evidence>
<dbReference type="InterPro" id="IPR017384">
    <property type="entry name" value="NADH_Ub_cplx-1_asu_su-1"/>
</dbReference>
<comment type="similarity">
    <text evidence="3">Belongs to the complex I NDUFA1 subunit family.</text>
</comment>
<evidence type="ECO:0000313" key="14">
    <source>
        <dbReference type="Proteomes" id="UP000469558"/>
    </source>
</evidence>
<keyword evidence="8" id="KW-0999">Mitochondrion inner membrane</keyword>
<keyword evidence="5" id="KW-0813">Transport</keyword>
<dbReference type="GO" id="GO:0005743">
    <property type="term" value="C:mitochondrial inner membrane"/>
    <property type="evidence" value="ECO:0007669"/>
    <property type="project" value="UniProtKB-SubCell"/>
</dbReference>
<name>A0A8T9CK59_9HELO</name>
<keyword evidence="6" id="KW-0679">Respiratory chain</keyword>
<gene>
    <name evidence="13" type="ORF">LSUE1_G000213</name>
</gene>
<comment type="function">
    <text evidence="1">Accessory subunit of the mitochondrial membrane respiratory chain NADH dehydrogenase (Complex I), that is believed not to be involved in catalysis. Complex I functions in the transfer of electrons from NADH to the respiratory chain. The immediate electron acceptor for the enzyme is believed to be ubiquinone.</text>
</comment>
<evidence type="ECO:0000256" key="11">
    <source>
        <dbReference type="ARBA" id="ARBA00023128"/>
    </source>
</evidence>
<evidence type="ECO:0000256" key="3">
    <source>
        <dbReference type="ARBA" id="ARBA00009960"/>
    </source>
</evidence>
<evidence type="ECO:0000256" key="4">
    <source>
        <dbReference type="ARBA" id="ARBA00016392"/>
    </source>
</evidence>
<comment type="subcellular location">
    <subcellularLocation>
        <location evidence="2">Mitochondrion inner membrane</location>
        <topology evidence="2">Single-pass membrane protein</topology>
        <orientation evidence="2">Matrix side</orientation>
    </subcellularLocation>
</comment>
<evidence type="ECO:0000256" key="2">
    <source>
        <dbReference type="ARBA" id="ARBA00004298"/>
    </source>
</evidence>
<keyword evidence="11" id="KW-0496">Mitochondrion</keyword>
<comment type="caution">
    <text evidence="13">The sequence shown here is derived from an EMBL/GenBank/DDBJ whole genome shotgun (WGS) entry which is preliminary data.</text>
</comment>
<keyword evidence="14" id="KW-1185">Reference proteome</keyword>
<evidence type="ECO:0000256" key="8">
    <source>
        <dbReference type="ARBA" id="ARBA00022792"/>
    </source>
</evidence>
<dbReference type="EMBL" id="QGMK01000005">
    <property type="protein sequence ID" value="TVY85492.1"/>
    <property type="molecule type" value="Genomic_DNA"/>
</dbReference>
<evidence type="ECO:0000256" key="12">
    <source>
        <dbReference type="ARBA" id="ARBA00023136"/>
    </source>
</evidence>
<keyword evidence="12" id="KW-0472">Membrane</keyword>
<evidence type="ECO:0000256" key="7">
    <source>
        <dbReference type="ARBA" id="ARBA00022692"/>
    </source>
</evidence>
<evidence type="ECO:0000313" key="13">
    <source>
        <dbReference type="EMBL" id="TVY85492.1"/>
    </source>
</evidence>
<dbReference type="Proteomes" id="UP000469558">
    <property type="component" value="Unassembled WGS sequence"/>
</dbReference>
<dbReference type="PANTHER" id="PTHR17098:SF2">
    <property type="entry name" value="NADH DEHYDROGENASE [UBIQUINONE] 1 ALPHA SUBCOMPLEX SUBUNIT 1"/>
    <property type="match status" value="1"/>
</dbReference>
<keyword evidence="10" id="KW-1133">Transmembrane helix</keyword>
<reference evidence="13 14" key="1">
    <citation type="submission" date="2018-05" db="EMBL/GenBank/DDBJ databases">
        <title>Genome sequencing and assembly of the regulated plant pathogen Lachnellula willkommii and related sister species for the development of diagnostic species identification markers.</title>
        <authorList>
            <person name="Giroux E."/>
            <person name="Bilodeau G."/>
        </authorList>
    </citation>
    <scope>NUCLEOTIDE SEQUENCE [LARGE SCALE GENOMIC DNA]</scope>
    <source>
        <strain evidence="13 14">CBS 268.59</strain>
    </source>
</reference>
<accession>A0A8T9CK59</accession>
<evidence type="ECO:0000256" key="1">
    <source>
        <dbReference type="ARBA" id="ARBA00003195"/>
    </source>
</evidence>
<evidence type="ECO:0000256" key="6">
    <source>
        <dbReference type="ARBA" id="ARBA00022660"/>
    </source>
</evidence>